<keyword evidence="2" id="KW-1185">Reference proteome</keyword>
<evidence type="ECO:0000313" key="1">
    <source>
        <dbReference type="EMBL" id="RWS24937.1"/>
    </source>
</evidence>
<dbReference type="PANTHER" id="PTHR20905">
    <property type="entry name" value="N-ACETYLTRANSFERASE-RELATED"/>
    <property type="match status" value="1"/>
</dbReference>
<accession>A0A443SBQ4</accession>
<dbReference type="PANTHER" id="PTHR20905:SF1">
    <property type="entry name" value="AT07410P-RELATED"/>
    <property type="match status" value="1"/>
</dbReference>
<dbReference type="InterPro" id="IPR016181">
    <property type="entry name" value="Acyl_CoA_acyltransferase"/>
</dbReference>
<reference evidence="1 2" key="1">
    <citation type="journal article" date="2018" name="Gigascience">
        <title>Genomes of trombidid mites reveal novel predicted allergens and laterally-transferred genes associated with secondary metabolism.</title>
        <authorList>
            <person name="Dong X."/>
            <person name="Chaisiri K."/>
            <person name="Xia D."/>
            <person name="Armstrong S.D."/>
            <person name="Fang Y."/>
            <person name="Donnelly M.J."/>
            <person name="Kadowaki T."/>
            <person name="McGarry J.W."/>
            <person name="Darby A.C."/>
            <person name="Makepeace B.L."/>
        </authorList>
    </citation>
    <scope>NUCLEOTIDE SEQUENCE [LARGE SCALE GENOMIC DNA]</scope>
    <source>
        <strain evidence="1">UoL-UT</strain>
    </source>
</reference>
<dbReference type="STRING" id="299467.A0A443SBQ4"/>
<dbReference type="GO" id="GO:0008080">
    <property type="term" value="F:N-acetyltransferase activity"/>
    <property type="evidence" value="ECO:0007669"/>
    <property type="project" value="TreeGrafter"/>
</dbReference>
<proteinExistence type="predicted"/>
<name>A0A443SBQ4_9ACAR</name>
<dbReference type="AlphaFoldDB" id="A0A443SBQ4"/>
<dbReference type="OrthoDB" id="41532at2759"/>
<dbReference type="SUPFAM" id="SSF55729">
    <property type="entry name" value="Acyl-CoA N-acyltransferases (Nat)"/>
    <property type="match status" value="1"/>
</dbReference>
<sequence>MGEESKRFYIRLMQKEDIEEVARLLSITFPDREPCTSYLGISHEDFYEHFGKEWTEECAKDDLSFVCLDTQLEEGKQIIGFRCSHPLKLSEIKEVKIDDNDNFNVTDAFSDVVNDYKREWFKVHSEEKDAKCVFFLALGTKEGYENLGIASKLVNASLNNAKEKGYDYVYVIASAAQTQHIFENKYKFKAIIRKEYEKFEYKGVNFLSGVKITKELIGYELDLRNWDSTTNEVINRF</sequence>
<dbReference type="Gene3D" id="3.40.630.30">
    <property type="match status" value="1"/>
</dbReference>
<dbReference type="CDD" id="cd04301">
    <property type="entry name" value="NAT_SF"/>
    <property type="match status" value="1"/>
</dbReference>
<dbReference type="VEuPathDB" id="VectorBase:LDEU007102"/>
<protein>
    <recommendedName>
        <fullName evidence="3">N-acetyltransferase domain-containing protein</fullName>
    </recommendedName>
</protein>
<evidence type="ECO:0008006" key="3">
    <source>
        <dbReference type="Google" id="ProtNLM"/>
    </source>
</evidence>
<gene>
    <name evidence="1" type="ORF">B4U80_13149</name>
</gene>
<comment type="caution">
    <text evidence="1">The sequence shown here is derived from an EMBL/GenBank/DDBJ whole genome shotgun (WGS) entry which is preliminary data.</text>
</comment>
<evidence type="ECO:0000313" key="2">
    <source>
        <dbReference type="Proteomes" id="UP000288716"/>
    </source>
</evidence>
<dbReference type="Proteomes" id="UP000288716">
    <property type="component" value="Unassembled WGS sequence"/>
</dbReference>
<dbReference type="EMBL" id="NCKV01004242">
    <property type="protein sequence ID" value="RWS24937.1"/>
    <property type="molecule type" value="Genomic_DNA"/>
</dbReference>
<organism evidence="1 2">
    <name type="scientific">Leptotrombidium deliense</name>
    <dbReference type="NCBI Taxonomy" id="299467"/>
    <lineage>
        <taxon>Eukaryota</taxon>
        <taxon>Metazoa</taxon>
        <taxon>Ecdysozoa</taxon>
        <taxon>Arthropoda</taxon>
        <taxon>Chelicerata</taxon>
        <taxon>Arachnida</taxon>
        <taxon>Acari</taxon>
        <taxon>Acariformes</taxon>
        <taxon>Trombidiformes</taxon>
        <taxon>Prostigmata</taxon>
        <taxon>Anystina</taxon>
        <taxon>Parasitengona</taxon>
        <taxon>Trombiculoidea</taxon>
        <taxon>Trombiculidae</taxon>
        <taxon>Leptotrombidium</taxon>
    </lineage>
</organism>